<dbReference type="SUPFAM" id="SSF55347">
    <property type="entry name" value="Glyceraldehyde-3-phosphate dehydrogenase-like, C-terminal domain"/>
    <property type="match status" value="1"/>
</dbReference>
<dbReference type="Pfam" id="PF00132">
    <property type="entry name" value="Hexapep"/>
    <property type="match status" value="2"/>
</dbReference>
<dbReference type="InterPro" id="IPR018357">
    <property type="entry name" value="Hexapep_transf_CS"/>
</dbReference>
<evidence type="ECO:0000256" key="2">
    <source>
        <dbReference type="ARBA" id="ARBA00022737"/>
    </source>
</evidence>
<dbReference type="SUPFAM" id="SSF51735">
    <property type="entry name" value="NAD(P)-binding Rossmann-fold domains"/>
    <property type="match status" value="1"/>
</dbReference>
<dbReference type="AlphaFoldDB" id="A0A1B9F7I1"/>
<dbReference type="Gene3D" id="3.40.50.720">
    <property type="entry name" value="NAD(P)-binding Rossmann-like Domain"/>
    <property type="match status" value="1"/>
</dbReference>
<dbReference type="InterPro" id="IPR036291">
    <property type="entry name" value="NAD(P)-bd_dom_sf"/>
</dbReference>
<dbReference type="Pfam" id="PF22725">
    <property type="entry name" value="GFO_IDH_MocA_C3"/>
    <property type="match status" value="1"/>
</dbReference>
<organism evidence="6 7">
    <name type="scientific">Dissulfuribacter thermophilus</name>
    <dbReference type="NCBI Taxonomy" id="1156395"/>
    <lineage>
        <taxon>Bacteria</taxon>
        <taxon>Pseudomonadati</taxon>
        <taxon>Thermodesulfobacteriota</taxon>
        <taxon>Dissulfuribacteria</taxon>
        <taxon>Dissulfuribacterales</taxon>
        <taxon>Dissulfuribacteraceae</taxon>
        <taxon>Dissulfuribacter</taxon>
    </lineage>
</organism>
<protein>
    <submittedName>
        <fullName evidence="6">2,3,4,5-tetrahydropyridine-2,6-dicarboxylate N-acetyltransferase</fullName>
    </submittedName>
</protein>
<dbReference type="SUPFAM" id="SSF51161">
    <property type="entry name" value="Trimeric LpxA-like enzymes"/>
    <property type="match status" value="1"/>
</dbReference>
<dbReference type="GO" id="GO:0000166">
    <property type="term" value="F:nucleotide binding"/>
    <property type="evidence" value="ECO:0007669"/>
    <property type="project" value="InterPro"/>
</dbReference>
<proteinExistence type="predicted"/>
<dbReference type="RefSeq" id="WP_067616585.1">
    <property type="nucleotide sequence ID" value="NZ_MAGO01000003.1"/>
</dbReference>
<dbReference type="InterPro" id="IPR051450">
    <property type="entry name" value="Gfo/Idh/MocA_Oxidoreductases"/>
</dbReference>
<dbReference type="InterPro" id="IPR000683">
    <property type="entry name" value="Gfo/Idh/MocA-like_OxRdtase_N"/>
</dbReference>
<dbReference type="InterPro" id="IPR055170">
    <property type="entry name" value="GFO_IDH_MocA-like_dom"/>
</dbReference>
<dbReference type="GO" id="GO:0016746">
    <property type="term" value="F:acyltransferase activity"/>
    <property type="evidence" value="ECO:0007669"/>
    <property type="project" value="UniProtKB-KW"/>
</dbReference>
<keyword evidence="1 6" id="KW-0808">Transferase</keyword>
<dbReference type="Gene3D" id="3.30.360.10">
    <property type="entry name" value="Dihydrodipicolinate Reductase, domain 2"/>
    <property type="match status" value="1"/>
</dbReference>
<dbReference type="OrthoDB" id="9782091at2"/>
<feature type="domain" description="GFO/IDH/MocA-like oxidoreductase" evidence="5">
    <location>
        <begin position="131"/>
        <end position="238"/>
    </location>
</feature>
<evidence type="ECO:0000259" key="4">
    <source>
        <dbReference type="Pfam" id="PF01408"/>
    </source>
</evidence>
<reference evidence="6 7" key="1">
    <citation type="submission" date="2016-06" db="EMBL/GenBank/DDBJ databases">
        <title>Respiratory ammonification of nitrate coupled to the oxidation of elemental sulfur in deep-sea autotrophic thermophilic bacteria.</title>
        <authorList>
            <person name="Slobodkina G.B."/>
            <person name="Mardanov A.V."/>
            <person name="Ravin N.V."/>
            <person name="Frolova A.A."/>
            <person name="Viryasiv M.B."/>
            <person name="Chernyh N.A."/>
            <person name="Bonch-Osmolovskaya E.A."/>
            <person name="Slobodkin A.I."/>
        </authorList>
    </citation>
    <scope>NUCLEOTIDE SEQUENCE [LARGE SCALE GENOMIC DNA]</scope>
    <source>
        <strain evidence="6 7">S69</strain>
    </source>
</reference>
<keyword evidence="3" id="KW-0012">Acyltransferase</keyword>
<evidence type="ECO:0000256" key="1">
    <source>
        <dbReference type="ARBA" id="ARBA00022679"/>
    </source>
</evidence>
<evidence type="ECO:0000313" key="7">
    <source>
        <dbReference type="Proteomes" id="UP000093080"/>
    </source>
</evidence>
<gene>
    <name evidence="6" type="ORF">DBT_0797</name>
</gene>
<evidence type="ECO:0000259" key="5">
    <source>
        <dbReference type="Pfam" id="PF22725"/>
    </source>
</evidence>
<dbReference type="CDD" id="cd03358">
    <property type="entry name" value="LbH_WxcM_N_like"/>
    <property type="match status" value="1"/>
</dbReference>
<evidence type="ECO:0000313" key="6">
    <source>
        <dbReference type="EMBL" id="OCC15872.1"/>
    </source>
</evidence>
<accession>A0A1B9F7I1</accession>
<dbReference type="InterPro" id="IPR011004">
    <property type="entry name" value="Trimer_LpxA-like_sf"/>
</dbReference>
<comment type="caution">
    <text evidence="6">The sequence shown here is derived from an EMBL/GenBank/DDBJ whole genome shotgun (WGS) entry which is preliminary data.</text>
</comment>
<evidence type="ECO:0000256" key="3">
    <source>
        <dbReference type="ARBA" id="ARBA00023315"/>
    </source>
</evidence>
<dbReference type="Pfam" id="PF01408">
    <property type="entry name" value="GFO_IDH_MocA"/>
    <property type="match status" value="1"/>
</dbReference>
<name>A0A1B9F7I1_9BACT</name>
<keyword evidence="2" id="KW-0677">Repeat</keyword>
<dbReference type="Gene3D" id="2.160.10.10">
    <property type="entry name" value="Hexapeptide repeat proteins"/>
    <property type="match status" value="1"/>
</dbReference>
<dbReference type="PANTHER" id="PTHR43377:SF6">
    <property type="entry name" value="GFO_IDH_MOCA-LIKE OXIDOREDUCTASE N-TERMINAL DOMAIN-CONTAINING PROTEIN"/>
    <property type="match status" value="1"/>
</dbReference>
<dbReference type="InterPro" id="IPR001451">
    <property type="entry name" value="Hexapep"/>
</dbReference>
<dbReference type="EMBL" id="MAGO01000003">
    <property type="protein sequence ID" value="OCC15872.1"/>
    <property type="molecule type" value="Genomic_DNA"/>
</dbReference>
<dbReference type="PATRIC" id="fig|1156395.6.peg.807"/>
<dbReference type="Proteomes" id="UP000093080">
    <property type="component" value="Unassembled WGS sequence"/>
</dbReference>
<feature type="domain" description="Gfo/Idh/MocA-like oxidoreductase N-terminal" evidence="4">
    <location>
        <begin position="5"/>
        <end position="122"/>
    </location>
</feature>
<dbReference type="STRING" id="1156395.DBT_0797"/>
<sequence length="530" mass="58950">MRNQVKVALIGAGYWGKNLVRNFHALDVLSAVVDPNPAVQQWLNRKYPEIKVYNAISQVLGNPQIDAMAIATPAETHGTLVREGILAGKDVYVEKPLCLSEKEGEELINLAETHERILMVGHLLWYHSALLKLQNLIGEGQLGRILYVYSNRLNMGKLRREENVLWSFAPHDVSVILGLLNEFPDEIQAHCGNYLHQNIADVTVSLLSFPSGIKAHIFVSWLHPFKEQKLVIVGEQKMAVFDDTQPWEKKLILYPHKVEWKGQIPAAIKAEGEYIKIPEYEPLRAECEHFIDCITSRSVPRTDGKEGLRVLKVLNACQKAIETGYPVKLRLNKDGNNSIFIHPTAIVDEGAIIGNGTKIWHFSHVLGESEIGPNCNIGQNVVIGPRVRIGKGCKIQNNVSVYEGVTLEDYVFCGPSVVFTNVYNPRAEIPRKTEFRSTLVKKGASLGANSTILCGITIGEYAFIGAGSVVTKDVPPHALVVGNPARQIGWVCKCGNRLDKKGECKSCGIKYSKDSLENKLKNNKKSYFKT</sequence>
<dbReference type="PROSITE" id="PS00101">
    <property type="entry name" value="HEXAPEP_TRANSFERASES"/>
    <property type="match status" value="1"/>
</dbReference>
<keyword evidence="7" id="KW-1185">Reference proteome</keyword>
<dbReference type="PANTHER" id="PTHR43377">
    <property type="entry name" value="BILIVERDIN REDUCTASE A"/>
    <property type="match status" value="1"/>
</dbReference>